<dbReference type="InterPro" id="IPR012349">
    <property type="entry name" value="Split_barrel_FMN-bd"/>
</dbReference>
<dbReference type="eggNOG" id="COG5015">
    <property type="taxonomic scope" value="Bacteria"/>
</dbReference>
<proteinExistence type="predicted"/>
<gene>
    <name evidence="2" type="ordered locus">Sterm_2795</name>
</gene>
<dbReference type="Proteomes" id="UP000000845">
    <property type="component" value="Chromosome"/>
</dbReference>
<dbReference type="AlphaFoldDB" id="D1AMR5"/>
<dbReference type="Pfam" id="PF01243">
    <property type="entry name" value="PNPOx_N"/>
    <property type="match status" value="1"/>
</dbReference>
<accession>D1AMR5</accession>
<evidence type="ECO:0000313" key="3">
    <source>
        <dbReference type="Proteomes" id="UP000000845"/>
    </source>
</evidence>
<evidence type="ECO:0000313" key="2">
    <source>
        <dbReference type="EMBL" id="ACZ09639.1"/>
    </source>
</evidence>
<reference evidence="2 3" key="2">
    <citation type="journal article" date="2010" name="Stand. Genomic Sci.">
        <title>Complete genome sequence of Sebaldella termitidis type strain (NCTC 11300).</title>
        <authorList>
            <person name="Harmon-Smith M."/>
            <person name="Celia L."/>
            <person name="Chertkov O."/>
            <person name="Lapidus A."/>
            <person name="Copeland A."/>
            <person name="Glavina Del Rio T."/>
            <person name="Nolan M."/>
            <person name="Lucas S."/>
            <person name="Tice H."/>
            <person name="Cheng J.F."/>
            <person name="Han C."/>
            <person name="Detter J.C."/>
            <person name="Bruce D."/>
            <person name="Goodwin L."/>
            <person name="Pitluck S."/>
            <person name="Pati A."/>
            <person name="Liolios K."/>
            <person name="Ivanova N."/>
            <person name="Mavromatis K."/>
            <person name="Mikhailova N."/>
            <person name="Chen A."/>
            <person name="Palaniappan K."/>
            <person name="Land M."/>
            <person name="Hauser L."/>
            <person name="Chang Y.J."/>
            <person name="Jeffries C.D."/>
            <person name="Brettin T."/>
            <person name="Goker M."/>
            <person name="Beck B."/>
            <person name="Bristow J."/>
            <person name="Eisen J.A."/>
            <person name="Markowitz V."/>
            <person name="Hugenholtz P."/>
            <person name="Kyrpides N.C."/>
            <person name="Klenk H.P."/>
            <person name="Chen F."/>
        </authorList>
    </citation>
    <scope>NUCLEOTIDE SEQUENCE [LARGE SCALE GENOMIC DNA]</scope>
    <source>
        <strain evidence="3">ATCC 33386 / NCTC 11300</strain>
    </source>
</reference>
<dbReference type="Gene3D" id="2.30.110.10">
    <property type="entry name" value="Electron Transport, Fmn-binding Protein, Chain A"/>
    <property type="match status" value="1"/>
</dbReference>
<dbReference type="RefSeq" id="WP_012862233.1">
    <property type="nucleotide sequence ID" value="NC_013517.1"/>
</dbReference>
<organism evidence="2 3">
    <name type="scientific">Sebaldella termitidis (strain ATCC 33386 / NCTC 11300)</name>
    <dbReference type="NCBI Taxonomy" id="526218"/>
    <lineage>
        <taxon>Bacteria</taxon>
        <taxon>Fusobacteriati</taxon>
        <taxon>Fusobacteriota</taxon>
        <taxon>Fusobacteriia</taxon>
        <taxon>Fusobacteriales</taxon>
        <taxon>Leptotrichiaceae</taxon>
        <taxon>Sebaldella</taxon>
    </lineage>
</organism>
<name>D1AMR5_SEBTE</name>
<dbReference type="SUPFAM" id="SSF50475">
    <property type="entry name" value="FMN-binding split barrel"/>
    <property type="match status" value="1"/>
</dbReference>
<keyword evidence="3" id="KW-1185">Reference proteome</keyword>
<sequence length="134" mass="15194">MENIINVLKNSPVIFAATVDDKNRPNNRPIALAMEDNGILFFSTSTETSLFRDLQKNPFISFTAMIDQQSWIQINAEAVFAEDMATKEMIISNNQVLKKRFQTADNRILKIFKLSGGTAKFYDRSGNAPRIVNF</sequence>
<reference evidence="3" key="1">
    <citation type="submission" date="2009-09" db="EMBL/GenBank/DDBJ databases">
        <title>The complete chromosome of Sebaldella termitidis ATCC 33386.</title>
        <authorList>
            <consortium name="US DOE Joint Genome Institute (JGI-PGF)"/>
            <person name="Lucas S."/>
            <person name="Copeland A."/>
            <person name="Lapidus A."/>
            <person name="Glavina del Rio T."/>
            <person name="Dalin E."/>
            <person name="Tice H."/>
            <person name="Bruce D."/>
            <person name="Goodwin L."/>
            <person name="Pitluck S."/>
            <person name="Kyrpides N."/>
            <person name="Mavromatis K."/>
            <person name="Ivanova N."/>
            <person name="Mikhailova N."/>
            <person name="Sims D."/>
            <person name="Meincke L."/>
            <person name="Brettin T."/>
            <person name="Detter J.C."/>
            <person name="Han C."/>
            <person name="Larimer F."/>
            <person name="Land M."/>
            <person name="Hauser L."/>
            <person name="Markowitz V."/>
            <person name="Cheng J.F."/>
            <person name="Hugenholtz P."/>
            <person name="Woyke T."/>
            <person name="Wu D."/>
            <person name="Eisen J.A."/>
        </authorList>
    </citation>
    <scope>NUCLEOTIDE SEQUENCE [LARGE SCALE GENOMIC DNA]</scope>
    <source>
        <strain evidence="3">ATCC 33386 / NCTC 11300</strain>
    </source>
</reference>
<dbReference type="InterPro" id="IPR011576">
    <property type="entry name" value="Pyridox_Oxase_N"/>
</dbReference>
<dbReference type="STRING" id="526218.Sterm_2795"/>
<evidence type="ECO:0000259" key="1">
    <source>
        <dbReference type="Pfam" id="PF01243"/>
    </source>
</evidence>
<feature type="domain" description="Pyridoxamine 5'-phosphate oxidase N-terminal" evidence="1">
    <location>
        <begin position="6"/>
        <end position="90"/>
    </location>
</feature>
<dbReference type="HOGENOM" id="CLU_137964_2_0_0"/>
<protein>
    <submittedName>
        <fullName evidence="2">Pyridoxamine 5'-phosphate oxidase-related FMN-binding protein</fullName>
    </submittedName>
</protein>
<dbReference type="KEGG" id="str:Sterm_2795"/>
<dbReference type="EMBL" id="CP001739">
    <property type="protein sequence ID" value="ACZ09639.1"/>
    <property type="molecule type" value="Genomic_DNA"/>
</dbReference>